<keyword evidence="3" id="KW-1185">Reference proteome</keyword>
<dbReference type="EMBL" id="OC938579">
    <property type="protein sequence ID" value="CAD7661464.1"/>
    <property type="molecule type" value="Genomic_DNA"/>
</dbReference>
<sequence length="201" mass="22896">MTCTIPDEFSNYEIYLGLESTRNAIHVGNVTFDDGNKVFAKLANDEMQSVKPWLTTLMDADYKVILYNGQLDIIVAPPLTENFIQSIKWSKASQYKSADRLVWKVSDKDTEVAGYVMLYNGQLDIIVAPPLTENFIESIKWSKASQYKSADRLVWKVSDKDTEVAGYVRVVHNFYQVIIRNGGHVVAFEQPRATLDMLTRM</sequence>
<dbReference type="Gene3D" id="3.40.50.1820">
    <property type="entry name" value="alpha/beta hydrolase"/>
    <property type="match status" value="2"/>
</dbReference>
<organism evidence="2">
    <name type="scientific">Oppiella nova</name>
    <dbReference type="NCBI Taxonomy" id="334625"/>
    <lineage>
        <taxon>Eukaryota</taxon>
        <taxon>Metazoa</taxon>
        <taxon>Ecdysozoa</taxon>
        <taxon>Arthropoda</taxon>
        <taxon>Chelicerata</taxon>
        <taxon>Arachnida</taxon>
        <taxon>Acari</taxon>
        <taxon>Acariformes</taxon>
        <taxon>Sarcoptiformes</taxon>
        <taxon>Oribatida</taxon>
        <taxon>Brachypylina</taxon>
        <taxon>Oppioidea</taxon>
        <taxon>Oppiidae</taxon>
        <taxon>Oppiella</taxon>
    </lineage>
</organism>
<evidence type="ECO:0000313" key="2">
    <source>
        <dbReference type="EMBL" id="CAD7661464.1"/>
    </source>
</evidence>
<evidence type="ECO:0000313" key="3">
    <source>
        <dbReference type="Proteomes" id="UP000728032"/>
    </source>
</evidence>
<dbReference type="AlphaFoldDB" id="A0A7R9QY42"/>
<dbReference type="GO" id="GO:0004185">
    <property type="term" value="F:serine-type carboxypeptidase activity"/>
    <property type="evidence" value="ECO:0007669"/>
    <property type="project" value="InterPro"/>
</dbReference>
<dbReference type="Pfam" id="PF00450">
    <property type="entry name" value="Peptidase_S10"/>
    <property type="match status" value="1"/>
</dbReference>
<evidence type="ECO:0000256" key="1">
    <source>
        <dbReference type="ARBA" id="ARBA00009431"/>
    </source>
</evidence>
<dbReference type="SUPFAM" id="SSF53474">
    <property type="entry name" value="alpha/beta-Hydrolases"/>
    <property type="match status" value="2"/>
</dbReference>
<dbReference type="GO" id="GO:0006508">
    <property type="term" value="P:proteolysis"/>
    <property type="evidence" value="ECO:0007669"/>
    <property type="project" value="InterPro"/>
</dbReference>
<dbReference type="OrthoDB" id="443318at2759"/>
<proteinExistence type="inferred from homology"/>
<name>A0A7R9QY42_9ACAR</name>
<protein>
    <submittedName>
        <fullName evidence="2">Uncharacterized protein</fullName>
    </submittedName>
</protein>
<dbReference type="InterPro" id="IPR029058">
    <property type="entry name" value="AB_hydrolase_fold"/>
</dbReference>
<accession>A0A7R9QY42</accession>
<dbReference type="EMBL" id="CAJPVJ010023754">
    <property type="protein sequence ID" value="CAG2178600.1"/>
    <property type="molecule type" value="Genomic_DNA"/>
</dbReference>
<comment type="similarity">
    <text evidence="1">Belongs to the peptidase S10 family.</text>
</comment>
<reference evidence="2" key="1">
    <citation type="submission" date="2020-11" db="EMBL/GenBank/DDBJ databases">
        <authorList>
            <person name="Tran Van P."/>
        </authorList>
    </citation>
    <scope>NUCLEOTIDE SEQUENCE</scope>
</reference>
<dbReference type="Proteomes" id="UP000728032">
    <property type="component" value="Unassembled WGS sequence"/>
</dbReference>
<dbReference type="InterPro" id="IPR001563">
    <property type="entry name" value="Peptidase_S10"/>
</dbReference>
<gene>
    <name evidence="2" type="ORF">ONB1V03_LOCUS18025</name>
</gene>